<feature type="compositionally biased region" description="Basic and acidic residues" evidence="12">
    <location>
        <begin position="106"/>
        <end position="134"/>
    </location>
</feature>
<feature type="region of interest" description="Disordered" evidence="12">
    <location>
        <begin position="106"/>
        <end position="145"/>
    </location>
</feature>
<keyword evidence="13" id="KW-0969">Cilium</keyword>
<evidence type="ECO:0000256" key="4">
    <source>
        <dbReference type="ARBA" id="ARBA00022448"/>
    </source>
</evidence>
<evidence type="ECO:0000256" key="2">
    <source>
        <dbReference type="ARBA" id="ARBA00010004"/>
    </source>
</evidence>
<evidence type="ECO:0000256" key="1">
    <source>
        <dbReference type="ARBA" id="ARBA00004413"/>
    </source>
</evidence>
<feature type="coiled-coil region" evidence="11">
    <location>
        <begin position="19"/>
        <end position="53"/>
    </location>
</feature>
<accession>A0A9D2HDT8</accession>
<comment type="subcellular location">
    <subcellularLocation>
        <location evidence="1">Cell membrane</location>
        <topology evidence="1">Peripheral membrane protein</topology>
        <orientation evidence="1">Cytoplasmic side</orientation>
    </subcellularLocation>
</comment>
<keyword evidence="9" id="KW-0472">Membrane</keyword>
<dbReference type="GO" id="GO:0009288">
    <property type="term" value="C:bacterial-type flagellum"/>
    <property type="evidence" value="ECO:0007669"/>
    <property type="project" value="InterPro"/>
</dbReference>
<dbReference type="Proteomes" id="UP000824225">
    <property type="component" value="Unassembled WGS sequence"/>
</dbReference>
<keyword evidence="13" id="KW-0282">Flagellum</keyword>
<comment type="similarity">
    <text evidence="2">Belongs to the FliJ family.</text>
</comment>
<evidence type="ECO:0000256" key="3">
    <source>
        <dbReference type="ARBA" id="ARBA00020392"/>
    </source>
</evidence>
<keyword evidence="11" id="KW-0175">Coiled coil</keyword>
<keyword evidence="6" id="KW-0145">Chemotaxis</keyword>
<evidence type="ECO:0000313" key="14">
    <source>
        <dbReference type="Proteomes" id="UP000824225"/>
    </source>
</evidence>
<reference evidence="13" key="2">
    <citation type="submission" date="2021-04" db="EMBL/GenBank/DDBJ databases">
        <authorList>
            <person name="Gilroy R."/>
        </authorList>
    </citation>
    <scope>NUCLEOTIDE SEQUENCE</scope>
    <source>
        <strain evidence="13">CHK186-16707</strain>
    </source>
</reference>
<evidence type="ECO:0000256" key="8">
    <source>
        <dbReference type="ARBA" id="ARBA00022927"/>
    </source>
</evidence>
<evidence type="ECO:0000256" key="9">
    <source>
        <dbReference type="ARBA" id="ARBA00023136"/>
    </source>
</evidence>
<keyword evidence="7" id="KW-1005">Bacterial flagellum biogenesis</keyword>
<gene>
    <name evidence="13" type="primary">fliJ</name>
    <name evidence="13" type="ORF">H9962_05320</name>
</gene>
<dbReference type="GO" id="GO:0071973">
    <property type="term" value="P:bacterial-type flagellum-dependent cell motility"/>
    <property type="evidence" value="ECO:0007669"/>
    <property type="project" value="InterPro"/>
</dbReference>
<sequence length="145" mass="17062">MPPFRFSLEQVLNYRTQLEQQAKVELARVEQERLREQQRADTLRAMLDEQERALAALTPDKTGERWLAENFIKGLRADLSVTVQRVRNWTMAAEAARTELISRSKDKKTLEKLKATQAENHAREEQLREQHEYDETASLRYKASY</sequence>
<dbReference type="InterPro" id="IPR053716">
    <property type="entry name" value="Flag_assembly_chemotaxis_eff"/>
</dbReference>
<dbReference type="GO" id="GO:0015031">
    <property type="term" value="P:protein transport"/>
    <property type="evidence" value="ECO:0007669"/>
    <property type="project" value="UniProtKB-KW"/>
</dbReference>
<keyword evidence="10" id="KW-1006">Bacterial flagellum protein export</keyword>
<keyword evidence="8" id="KW-0653">Protein transport</keyword>
<reference evidence="13" key="1">
    <citation type="journal article" date="2021" name="PeerJ">
        <title>Extensive microbial diversity within the chicken gut microbiome revealed by metagenomics and culture.</title>
        <authorList>
            <person name="Gilroy R."/>
            <person name="Ravi A."/>
            <person name="Getino M."/>
            <person name="Pursley I."/>
            <person name="Horton D.L."/>
            <person name="Alikhan N.F."/>
            <person name="Baker D."/>
            <person name="Gharbi K."/>
            <person name="Hall N."/>
            <person name="Watson M."/>
            <person name="Adriaenssens E.M."/>
            <person name="Foster-Nyarko E."/>
            <person name="Jarju S."/>
            <person name="Secka A."/>
            <person name="Antonio M."/>
            <person name="Oren A."/>
            <person name="Chaudhuri R.R."/>
            <person name="La Ragione R."/>
            <person name="Hildebrand F."/>
            <person name="Pallen M.J."/>
        </authorList>
    </citation>
    <scope>NUCLEOTIDE SEQUENCE</scope>
    <source>
        <strain evidence="13">CHK186-16707</strain>
    </source>
</reference>
<proteinExistence type="inferred from homology"/>
<dbReference type="NCBIfam" id="TIGR02473">
    <property type="entry name" value="flagell_FliJ"/>
    <property type="match status" value="1"/>
</dbReference>
<evidence type="ECO:0000313" key="13">
    <source>
        <dbReference type="EMBL" id="HJA08592.1"/>
    </source>
</evidence>
<evidence type="ECO:0000256" key="5">
    <source>
        <dbReference type="ARBA" id="ARBA00022475"/>
    </source>
</evidence>
<dbReference type="AlphaFoldDB" id="A0A9D2HDT8"/>
<evidence type="ECO:0000256" key="10">
    <source>
        <dbReference type="ARBA" id="ARBA00023225"/>
    </source>
</evidence>
<dbReference type="InterPro" id="IPR012823">
    <property type="entry name" value="Flagell_FliJ"/>
</dbReference>
<evidence type="ECO:0000256" key="7">
    <source>
        <dbReference type="ARBA" id="ARBA00022795"/>
    </source>
</evidence>
<keyword evidence="5" id="KW-1003">Cell membrane</keyword>
<keyword evidence="13" id="KW-0966">Cell projection</keyword>
<dbReference type="EMBL" id="DXAN01000017">
    <property type="protein sequence ID" value="HJA08592.1"/>
    <property type="molecule type" value="Genomic_DNA"/>
</dbReference>
<dbReference type="Pfam" id="PF02050">
    <property type="entry name" value="FliJ"/>
    <property type="match status" value="1"/>
</dbReference>
<evidence type="ECO:0000256" key="6">
    <source>
        <dbReference type="ARBA" id="ARBA00022500"/>
    </source>
</evidence>
<name>A0A9D2HDT8_9BACT</name>
<dbReference type="GO" id="GO:0044781">
    <property type="term" value="P:bacterial-type flagellum organization"/>
    <property type="evidence" value="ECO:0007669"/>
    <property type="project" value="UniProtKB-KW"/>
</dbReference>
<organism evidence="13 14">
    <name type="scientific">Candidatus Mailhella merdigallinarum</name>
    <dbReference type="NCBI Taxonomy" id="2838658"/>
    <lineage>
        <taxon>Bacteria</taxon>
        <taxon>Pseudomonadati</taxon>
        <taxon>Thermodesulfobacteriota</taxon>
        <taxon>Desulfovibrionia</taxon>
        <taxon>Desulfovibrionales</taxon>
        <taxon>Desulfovibrionaceae</taxon>
        <taxon>Mailhella</taxon>
    </lineage>
</organism>
<keyword evidence="4" id="KW-0813">Transport</keyword>
<protein>
    <recommendedName>
        <fullName evidence="3">Flagellar FliJ protein</fullName>
    </recommendedName>
</protein>
<evidence type="ECO:0000256" key="11">
    <source>
        <dbReference type="SAM" id="Coils"/>
    </source>
</evidence>
<dbReference type="GO" id="GO:0006935">
    <property type="term" value="P:chemotaxis"/>
    <property type="evidence" value="ECO:0007669"/>
    <property type="project" value="UniProtKB-KW"/>
</dbReference>
<evidence type="ECO:0000256" key="12">
    <source>
        <dbReference type="SAM" id="MobiDB-lite"/>
    </source>
</evidence>
<comment type="caution">
    <text evidence="13">The sequence shown here is derived from an EMBL/GenBank/DDBJ whole genome shotgun (WGS) entry which is preliminary data.</text>
</comment>
<dbReference type="Gene3D" id="1.10.287.1700">
    <property type="match status" value="1"/>
</dbReference>
<dbReference type="GO" id="GO:0005886">
    <property type="term" value="C:plasma membrane"/>
    <property type="evidence" value="ECO:0007669"/>
    <property type="project" value="UniProtKB-SubCell"/>
</dbReference>